<reference evidence="1 2" key="1">
    <citation type="submission" date="2024-11" db="EMBL/GenBank/DDBJ databases">
        <title>Chromosome-level genome assembly of the freshwater bivalve Anodonta woodiana.</title>
        <authorList>
            <person name="Chen X."/>
        </authorList>
    </citation>
    <scope>NUCLEOTIDE SEQUENCE [LARGE SCALE GENOMIC DNA]</scope>
    <source>
        <strain evidence="1">MN2024</strain>
        <tissue evidence="1">Gills</tissue>
    </source>
</reference>
<gene>
    <name evidence="1" type="ORF">ACJMK2_037273</name>
</gene>
<name>A0ABD3WNC4_SINWO</name>
<evidence type="ECO:0000313" key="2">
    <source>
        <dbReference type="Proteomes" id="UP001634394"/>
    </source>
</evidence>
<dbReference type="Proteomes" id="UP001634394">
    <property type="component" value="Unassembled WGS sequence"/>
</dbReference>
<dbReference type="AlphaFoldDB" id="A0ABD3WNC4"/>
<accession>A0ABD3WNC4</accession>
<sequence>MTIFPKLSPKPRISCQLTLNLKAVSAKNLTPTPYKKMLTEKQSKTIGKCKGQM</sequence>
<keyword evidence="2" id="KW-1185">Reference proteome</keyword>
<evidence type="ECO:0000313" key="1">
    <source>
        <dbReference type="EMBL" id="KAL3874228.1"/>
    </source>
</evidence>
<proteinExistence type="predicted"/>
<protein>
    <submittedName>
        <fullName evidence="1">Uncharacterized protein</fullName>
    </submittedName>
</protein>
<organism evidence="1 2">
    <name type="scientific">Sinanodonta woodiana</name>
    <name type="common">Chinese pond mussel</name>
    <name type="synonym">Anodonta woodiana</name>
    <dbReference type="NCBI Taxonomy" id="1069815"/>
    <lineage>
        <taxon>Eukaryota</taxon>
        <taxon>Metazoa</taxon>
        <taxon>Spiralia</taxon>
        <taxon>Lophotrochozoa</taxon>
        <taxon>Mollusca</taxon>
        <taxon>Bivalvia</taxon>
        <taxon>Autobranchia</taxon>
        <taxon>Heteroconchia</taxon>
        <taxon>Palaeoheterodonta</taxon>
        <taxon>Unionida</taxon>
        <taxon>Unionoidea</taxon>
        <taxon>Unionidae</taxon>
        <taxon>Unioninae</taxon>
        <taxon>Sinanodonta</taxon>
    </lineage>
</organism>
<comment type="caution">
    <text evidence="1">The sequence shown here is derived from an EMBL/GenBank/DDBJ whole genome shotgun (WGS) entry which is preliminary data.</text>
</comment>
<dbReference type="EMBL" id="JBJQND010000006">
    <property type="protein sequence ID" value="KAL3874228.1"/>
    <property type="molecule type" value="Genomic_DNA"/>
</dbReference>